<reference evidence="1" key="1">
    <citation type="submission" date="2024-06" db="EMBL/GenBank/DDBJ databases">
        <authorList>
            <person name="Melgar S."/>
            <person name="Ryabinky S."/>
            <person name="Merugu K."/>
            <person name="Desisa B."/>
            <person name="Truong H."/>
            <person name="Jamal R."/>
            <person name="Sandhu A."/>
            <person name="Johnson A."/>
        </authorList>
    </citation>
    <scope>NUCLEOTIDE SEQUENCE</scope>
</reference>
<organism evidence="1">
    <name type="scientific">Serratia phage Kevin</name>
    <dbReference type="NCBI Taxonomy" id="3161161"/>
    <lineage>
        <taxon>Viruses</taxon>
        <taxon>Duplodnaviria</taxon>
        <taxon>Heunggongvirae</taxon>
        <taxon>Uroviricota</taxon>
        <taxon>Caudoviricetes</taxon>
        <taxon>Pantevenvirales</taxon>
        <taxon>Ackermannviridae</taxon>
        <taxon>Miltonvirus</taxon>
    </lineage>
</organism>
<sequence>MAKQSITGLDVRALEFLIKQRMKADPTFKDYDFEGAGLSAIVRLLAMDTNLKAFLLNMTSGEGHLQTAQQRVNAALSSQFLSYTPSNYKAAYLYATIKVTPYDATTAPSQLVIDRKAMFVGIKDNKSYNFTIDAPVQAQLADGAYVFDNIKLVQGNWMYKTYTVEGSAISSYIVPSKDVDIDRMHVQVQASETSDSFVTFNRYNTAFDLGQYSNLYFVELGIDGYYNIEFGDGFISRRVEDRNVVYLQYLTTQGKDGNDITSITSASSIGGFSQIDVTITSDRSKGGDDPESIESMQRMAPLSYQAQGAAVAETDYAVLLKRLYPGSVAQARAYGGETLELPAPGYVYIAAIPIVGDVFTPAEKSDMEASLDQYNVGSITPKIVDADVYLIAVNTLVFWDPTTTVYSDEQIKELVAEKVALWGKSNLEGFSEIFDKQILEKDITGFDRSIVSNITDVRYVKKFSPTPGVAETFSFNFSRTLKAGSVYVKGFKPLPAEVDFTYFIKDVNGALVMYKTSNDSGNSFTVQTVGIVDYTRGVITLNNFVVSKFDDGGVTLSVAPEGDNQNLTTTQNQILRIGDVTVTTEVRYVGS</sequence>
<accession>A0AAU8KZW8</accession>
<evidence type="ECO:0000313" key="1">
    <source>
        <dbReference type="EMBL" id="XCN27894.1"/>
    </source>
</evidence>
<dbReference type="EMBL" id="PP869623">
    <property type="protein sequence ID" value="XCN27894.1"/>
    <property type="molecule type" value="Genomic_DNA"/>
</dbReference>
<proteinExistence type="predicted"/>
<name>A0AAU8KZW8_9CAUD</name>
<dbReference type="Gene3D" id="3.30.300.200">
    <property type="match status" value="1"/>
</dbReference>
<protein>
    <submittedName>
        <fullName evidence="1">Baseplate wedge protein</fullName>
    </submittedName>
</protein>